<evidence type="ECO:0000256" key="1">
    <source>
        <dbReference type="SAM" id="MobiDB-lite"/>
    </source>
</evidence>
<evidence type="ECO:0000313" key="3">
    <source>
        <dbReference type="Proteomes" id="UP000595437"/>
    </source>
</evidence>
<accession>A0A7T8K0D2</accession>
<gene>
    <name evidence="2" type="ORF">FKW44_016321</name>
</gene>
<proteinExistence type="predicted"/>
<reference evidence="3" key="1">
    <citation type="submission" date="2021-01" db="EMBL/GenBank/DDBJ databases">
        <title>Caligus Genome Assembly.</title>
        <authorList>
            <person name="Gallardo-Escarate C."/>
        </authorList>
    </citation>
    <scope>NUCLEOTIDE SEQUENCE [LARGE SCALE GENOMIC DNA]</scope>
</reference>
<dbReference type="EMBL" id="CP045900">
    <property type="protein sequence ID" value="QQP41843.1"/>
    <property type="molecule type" value="Genomic_DNA"/>
</dbReference>
<dbReference type="AlphaFoldDB" id="A0A7T8K0D2"/>
<dbReference type="Proteomes" id="UP000595437">
    <property type="component" value="Chromosome 11"/>
</dbReference>
<protein>
    <submittedName>
        <fullName evidence="2">Uncharacterized protein</fullName>
    </submittedName>
</protein>
<keyword evidence="3" id="KW-1185">Reference proteome</keyword>
<feature type="region of interest" description="Disordered" evidence="1">
    <location>
        <begin position="1"/>
        <end position="21"/>
    </location>
</feature>
<sequence>MRRAPSRAANRPTRGRDWMYQSPLRRLNRNVVDSRSADPIPPHVLKFRQINILARRPDRVGKRSPCAASGVRVSSWFTKPLPPPAFRPFRFVKSRNWRTKQGQRRGARYM</sequence>
<name>A0A7T8K0D2_CALRO</name>
<organism evidence="2 3">
    <name type="scientific">Caligus rogercresseyi</name>
    <name type="common">Sea louse</name>
    <dbReference type="NCBI Taxonomy" id="217165"/>
    <lineage>
        <taxon>Eukaryota</taxon>
        <taxon>Metazoa</taxon>
        <taxon>Ecdysozoa</taxon>
        <taxon>Arthropoda</taxon>
        <taxon>Crustacea</taxon>
        <taxon>Multicrustacea</taxon>
        <taxon>Hexanauplia</taxon>
        <taxon>Copepoda</taxon>
        <taxon>Siphonostomatoida</taxon>
        <taxon>Caligidae</taxon>
        <taxon>Caligus</taxon>
    </lineage>
</organism>
<evidence type="ECO:0000313" key="2">
    <source>
        <dbReference type="EMBL" id="QQP41843.1"/>
    </source>
</evidence>